<dbReference type="InterPro" id="IPR015797">
    <property type="entry name" value="NUDIX_hydrolase-like_dom_sf"/>
</dbReference>
<feature type="binding site" evidence="13">
    <location>
        <position position="111"/>
    </location>
    <ligand>
        <name>Mg(2+)</name>
        <dbReference type="ChEBI" id="CHEBI:18420"/>
        <label>1</label>
    </ligand>
</feature>
<dbReference type="GO" id="GO:0047631">
    <property type="term" value="F:ADP-ribose diphosphatase activity"/>
    <property type="evidence" value="ECO:0007669"/>
    <property type="project" value="UniProtKB-EC"/>
</dbReference>
<proteinExistence type="inferred from homology"/>
<evidence type="ECO:0000256" key="7">
    <source>
        <dbReference type="ARBA" id="ARBA00022842"/>
    </source>
</evidence>
<evidence type="ECO:0000256" key="4">
    <source>
        <dbReference type="ARBA" id="ARBA00013297"/>
    </source>
</evidence>
<feature type="binding site" evidence="13">
    <location>
        <position position="164"/>
    </location>
    <ligand>
        <name>Mg(2+)</name>
        <dbReference type="ChEBI" id="CHEBI:18420"/>
        <label>1</label>
    </ligand>
</feature>
<dbReference type="Proteomes" id="UP000787472">
    <property type="component" value="Unassembled WGS sequence"/>
</dbReference>
<dbReference type="Gene3D" id="3.90.79.10">
    <property type="entry name" value="Nucleoside Triphosphate Pyrophosphohydrolase"/>
    <property type="match status" value="1"/>
</dbReference>
<dbReference type="AlphaFoldDB" id="A0A9E5JVU5"/>
<dbReference type="PANTHER" id="PTHR11839">
    <property type="entry name" value="UDP/ADP-SUGAR PYROPHOSPHATASE"/>
    <property type="match status" value="1"/>
</dbReference>
<comment type="function">
    <text evidence="8">Acts on ADP-mannose and ADP-glucose as well as ADP-ribose. Prevents glycogen biosynthesis. The reaction catalyzed by this enzyme is a limiting step of the gluconeogenic process.</text>
</comment>
<organism evidence="16 17">
    <name type="scientific">Pseudomaricurvus hydrocarbonicus</name>
    <dbReference type="NCBI Taxonomy" id="1470433"/>
    <lineage>
        <taxon>Bacteria</taxon>
        <taxon>Pseudomonadati</taxon>
        <taxon>Pseudomonadota</taxon>
        <taxon>Gammaproteobacteria</taxon>
        <taxon>Cellvibrionales</taxon>
        <taxon>Cellvibrionaceae</taxon>
        <taxon>Pseudomaricurvus</taxon>
    </lineage>
</organism>
<evidence type="ECO:0000256" key="8">
    <source>
        <dbReference type="ARBA" id="ARBA00025164"/>
    </source>
</evidence>
<evidence type="ECO:0000313" key="16">
    <source>
        <dbReference type="EMBL" id="NHO66523.1"/>
    </source>
</evidence>
<keyword evidence="5 13" id="KW-0479">Metal-binding</keyword>
<evidence type="ECO:0000256" key="10">
    <source>
        <dbReference type="ARBA" id="ARBA00030308"/>
    </source>
</evidence>
<feature type="domain" description="Nudix hydrolase" evidence="15">
    <location>
        <begin position="54"/>
        <end position="193"/>
    </location>
</feature>
<comment type="catalytic activity">
    <reaction evidence="12">
        <text>ADP-D-ribose + H2O = D-ribose 5-phosphate + AMP + 2 H(+)</text>
        <dbReference type="Rhea" id="RHEA:10412"/>
        <dbReference type="ChEBI" id="CHEBI:15377"/>
        <dbReference type="ChEBI" id="CHEBI:15378"/>
        <dbReference type="ChEBI" id="CHEBI:57967"/>
        <dbReference type="ChEBI" id="CHEBI:78346"/>
        <dbReference type="ChEBI" id="CHEBI:456215"/>
        <dbReference type="EC" id="3.6.1.13"/>
    </reaction>
</comment>
<dbReference type="EC" id="3.6.1.13" evidence="3"/>
<dbReference type="GO" id="GO:0006753">
    <property type="term" value="P:nucleoside phosphate metabolic process"/>
    <property type="evidence" value="ECO:0007669"/>
    <property type="project" value="TreeGrafter"/>
</dbReference>
<sequence>MNKDFLKPPFGLKDVEILERESLYKGFFRMERLHYRHKRYRGDWSSTVSREVLFRGDAVGAVLYDPQHDLIGLVEQIRPGAFGDPNGPWCLEVVAGMVEPGETNEAVVWREMEEEAGLTPDRVEYICQYMASPGGCDERLHVFCATADLAGLDGSVNGLENEGEDIRLLIIPAESVFAELYSGRFNNAATMISLQWLQMNRSRLREG</sequence>
<keyword evidence="17" id="KW-1185">Reference proteome</keyword>
<evidence type="ECO:0000256" key="12">
    <source>
        <dbReference type="ARBA" id="ARBA00049546"/>
    </source>
</evidence>
<feature type="short sequence motif" description="Nudix box" evidence="14">
    <location>
        <begin position="96"/>
        <end position="118"/>
    </location>
</feature>
<evidence type="ECO:0000256" key="2">
    <source>
        <dbReference type="ARBA" id="ARBA00007482"/>
    </source>
</evidence>
<dbReference type="GO" id="GO:0019144">
    <property type="term" value="F:ADP-sugar diphosphatase activity"/>
    <property type="evidence" value="ECO:0007669"/>
    <property type="project" value="TreeGrafter"/>
</dbReference>
<evidence type="ECO:0000256" key="9">
    <source>
        <dbReference type="ARBA" id="ARBA00030162"/>
    </source>
</evidence>
<dbReference type="Pfam" id="PF00293">
    <property type="entry name" value="NUDIX"/>
    <property type="match status" value="1"/>
</dbReference>
<comment type="similarity">
    <text evidence="2">Belongs to the Nudix hydrolase family. NudF subfamily.</text>
</comment>
<protein>
    <recommendedName>
        <fullName evidence="4">ADP-ribose pyrophosphatase</fullName>
        <ecNumber evidence="3">3.6.1.13</ecNumber>
    </recommendedName>
    <alternativeName>
        <fullName evidence="9">ADP-ribose diphosphatase</fullName>
    </alternativeName>
    <alternativeName>
        <fullName evidence="11">ADP-ribose phosphohydrolase</fullName>
    </alternativeName>
    <alternativeName>
        <fullName evidence="10">Adenosine diphosphoribose pyrophosphatase</fullName>
    </alternativeName>
</protein>
<evidence type="ECO:0000256" key="3">
    <source>
        <dbReference type="ARBA" id="ARBA00012453"/>
    </source>
</evidence>
<dbReference type="PROSITE" id="PS51462">
    <property type="entry name" value="NUDIX"/>
    <property type="match status" value="1"/>
</dbReference>
<dbReference type="InterPro" id="IPR020084">
    <property type="entry name" value="NUDIX_hydrolase_CS"/>
</dbReference>
<dbReference type="RefSeq" id="WP_167187527.1">
    <property type="nucleotide sequence ID" value="NZ_JAAONZ010000010.1"/>
</dbReference>
<dbReference type="InterPro" id="IPR000086">
    <property type="entry name" value="NUDIX_hydrolase_dom"/>
</dbReference>
<comment type="caution">
    <text evidence="16">The sequence shown here is derived from an EMBL/GenBank/DDBJ whole genome shotgun (WGS) entry which is preliminary data.</text>
</comment>
<dbReference type="CDD" id="cd24155">
    <property type="entry name" value="NUDIX_ADPRase"/>
    <property type="match status" value="1"/>
</dbReference>
<feature type="binding site" evidence="13">
    <location>
        <position position="95"/>
    </location>
    <ligand>
        <name>Mg(2+)</name>
        <dbReference type="ChEBI" id="CHEBI:18420"/>
        <label>1</label>
    </ligand>
</feature>
<dbReference type="PROSITE" id="PS00893">
    <property type="entry name" value="NUDIX_BOX"/>
    <property type="match status" value="1"/>
</dbReference>
<dbReference type="InterPro" id="IPR004385">
    <property type="entry name" value="NDP_pyrophosphatase"/>
</dbReference>
<evidence type="ECO:0000256" key="13">
    <source>
        <dbReference type="PIRSR" id="PIRSR604385-2"/>
    </source>
</evidence>
<evidence type="ECO:0000256" key="11">
    <source>
        <dbReference type="ARBA" id="ARBA00033056"/>
    </source>
</evidence>
<name>A0A9E5JVU5_9GAMM</name>
<evidence type="ECO:0000259" key="15">
    <source>
        <dbReference type="PROSITE" id="PS51462"/>
    </source>
</evidence>
<evidence type="ECO:0000256" key="14">
    <source>
        <dbReference type="PIRSR" id="PIRSR604385-3"/>
    </source>
</evidence>
<keyword evidence="6" id="KW-0378">Hydrolase</keyword>
<dbReference type="SUPFAM" id="SSF55811">
    <property type="entry name" value="Nudix"/>
    <property type="match status" value="1"/>
</dbReference>
<comment type="cofactor">
    <cofactor evidence="1 13">
        <name>Mg(2+)</name>
        <dbReference type="ChEBI" id="CHEBI:18420"/>
    </cofactor>
</comment>
<feature type="binding site" evidence="13">
    <location>
        <position position="115"/>
    </location>
    <ligand>
        <name>Mg(2+)</name>
        <dbReference type="ChEBI" id="CHEBI:18420"/>
        <label>1</label>
    </ligand>
</feature>
<dbReference type="GO" id="GO:0046872">
    <property type="term" value="F:metal ion binding"/>
    <property type="evidence" value="ECO:0007669"/>
    <property type="project" value="UniProtKB-KW"/>
</dbReference>
<dbReference type="GO" id="GO:0019693">
    <property type="term" value="P:ribose phosphate metabolic process"/>
    <property type="evidence" value="ECO:0007669"/>
    <property type="project" value="TreeGrafter"/>
</dbReference>
<evidence type="ECO:0000313" key="17">
    <source>
        <dbReference type="Proteomes" id="UP000787472"/>
    </source>
</evidence>
<dbReference type="NCBIfam" id="TIGR00052">
    <property type="entry name" value="nudix-type nucleoside diphosphatase, YffH/AdpP family"/>
    <property type="match status" value="1"/>
</dbReference>
<dbReference type="EMBL" id="JAAONZ010000010">
    <property type="protein sequence ID" value="NHO66523.1"/>
    <property type="molecule type" value="Genomic_DNA"/>
</dbReference>
<dbReference type="PANTHER" id="PTHR11839:SF5">
    <property type="entry name" value="ADP-RIBOSE PYROPHOSPHATASE"/>
    <property type="match status" value="1"/>
</dbReference>
<dbReference type="GO" id="GO:0005829">
    <property type="term" value="C:cytosol"/>
    <property type="evidence" value="ECO:0007669"/>
    <property type="project" value="TreeGrafter"/>
</dbReference>
<accession>A0A9E5JVU5</accession>
<evidence type="ECO:0000256" key="6">
    <source>
        <dbReference type="ARBA" id="ARBA00022801"/>
    </source>
</evidence>
<reference evidence="16" key="1">
    <citation type="submission" date="2020-03" db="EMBL/GenBank/DDBJ databases">
        <authorList>
            <person name="Guo F."/>
        </authorList>
    </citation>
    <scope>NUCLEOTIDE SEQUENCE</scope>
    <source>
        <strain evidence="16">JCM 30134</strain>
    </source>
</reference>
<evidence type="ECO:0000256" key="5">
    <source>
        <dbReference type="ARBA" id="ARBA00022723"/>
    </source>
</evidence>
<keyword evidence="7 13" id="KW-0460">Magnesium</keyword>
<gene>
    <name evidence="16" type="ORF">G8770_13320</name>
</gene>
<evidence type="ECO:0000256" key="1">
    <source>
        <dbReference type="ARBA" id="ARBA00001946"/>
    </source>
</evidence>